<organism evidence="1 2">
    <name type="scientific">Chryseobacterium camelliae</name>
    <dbReference type="NCBI Taxonomy" id="1265445"/>
    <lineage>
        <taxon>Bacteria</taxon>
        <taxon>Pseudomonadati</taxon>
        <taxon>Bacteroidota</taxon>
        <taxon>Flavobacteriia</taxon>
        <taxon>Flavobacteriales</taxon>
        <taxon>Weeksellaceae</taxon>
        <taxon>Chryseobacterium group</taxon>
        <taxon>Chryseobacterium</taxon>
    </lineage>
</organism>
<proteinExistence type="predicted"/>
<evidence type="ECO:0000313" key="2">
    <source>
        <dbReference type="Proteomes" id="UP001210978"/>
    </source>
</evidence>
<keyword evidence="2" id="KW-1185">Reference proteome</keyword>
<name>A0ABY7QSM0_9FLAO</name>
<dbReference type="EMBL" id="CP115859">
    <property type="protein sequence ID" value="WBV61823.1"/>
    <property type="molecule type" value="Genomic_DNA"/>
</dbReference>
<protein>
    <recommendedName>
        <fullName evidence="3">Glycosyl transferase</fullName>
    </recommendedName>
</protein>
<sequence length="124" mass="14306">MKKFIVLFLLSFILFSCEGSESYQGNWKAVDKNGNKFEIAFKPKSFSVKDSVGKIVQYDYSQNSVKYENTVETYGIRLKDGRGYQIYFPKNDESAGLILDENGSPVYTISRTQFLTYDDIYKLN</sequence>
<dbReference type="Proteomes" id="UP001210978">
    <property type="component" value="Chromosome"/>
</dbReference>
<evidence type="ECO:0008006" key="3">
    <source>
        <dbReference type="Google" id="ProtNLM"/>
    </source>
</evidence>
<reference evidence="1 2" key="1">
    <citation type="submission" date="2023-01" db="EMBL/GenBank/DDBJ databases">
        <title>Complete genome of Chryseobacterium camelliae VAN22-5A.</title>
        <authorList>
            <person name="Zong G."/>
            <person name="Cao G."/>
        </authorList>
    </citation>
    <scope>NUCLEOTIDE SEQUENCE [LARGE SCALE GENOMIC DNA]</scope>
    <source>
        <strain evidence="1 2">VAN22-5A</strain>
    </source>
</reference>
<gene>
    <name evidence="1" type="ORF">PFY12_06790</name>
</gene>
<dbReference type="PROSITE" id="PS51257">
    <property type="entry name" value="PROKAR_LIPOPROTEIN"/>
    <property type="match status" value="1"/>
</dbReference>
<dbReference type="RefSeq" id="WP_271150085.1">
    <property type="nucleotide sequence ID" value="NZ_CP115859.1"/>
</dbReference>
<accession>A0ABY7QSM0</accession>
<evidence type="ECO:0000313" key="1">
    <source>
        <dbReference type="EMBL" id="WBV61823.1"/>
    </source>
</evidence>